<name>A0ABQ1KF87_9RHOB</name>
<accession>A0ABQ1KF87</accession>
<evidence type="ECO:0008006" key="3">
    <source>
        <dbReference type="Google" id="ProtNLM"/>
    </source>
</evidence>
<protein>
    <recommendedName>
        <fullName evidence="3">DUF2336 domain-containing protein</fullName>
    </recommendedName>
</protein>
<gene>
    <name evidence="1" type="ORF">GCM10011363_08100</name>
</gene>
<reference evidence="2" key="1">
    <citation type="journal article" date="2019" name="Int. J. Syst. Evol. Microbiol.">
        <title>The Global Catalogue of Microorganisms (GCM) 10K type strain sequencing project: providing services to taxonomists for standard genome sequencing and annotation.</title>
        <authorList>
            <consortium name="The Broad Institute Genomics Platform"/>
            <consortium name="The Broad Institute Genome Sequencing Center for Infectious Disease"/>
            <person name="Wu L."/>
            <person name="Ma J."/>
        </authorList>
    </citation>
    <scope>NUCLEOTIDE SEQUENCE [LARGE SCALE GENOMIC DNA]</scope>
    <source>
        <strain evidence="2">CGMCC 1.12478</strain>
    </source>
</reference>
<evidence type="ECO:0000313" key="2">
    <source>
        <dbReference type="Proteomes" id="UP000645462"/>
    </source>
</evidence>
<keyword evidence="2" id="KW-1185">Reference proteome</keyword>
<dbReference type="EMBL" id="BMFC01000001">
    <property type="protein sequence ID" value="GGB93850.1"/>
    <property type="molecule type" value="Genomic_DNA"/>
</dbReference>
<proteinExistence type="predicted"/>
<dbReference type="Proteomes" id="UP000645462">
    <property type="component" value="Unassembled WGS sequence"/>
</dbReference>
<comment type="caution">
    <text evidence="1">The sequence shown here is derived from an EMBL/GenBank/DDBJ whole genome shotgun (WGS) entry which is preliminary data.</text>
</comment>
<organism evidence="1 2">
    <name type="scientific">Marivita lacus</name>
    <dbReference type="NCBI Taxonomy" id="1323742"/>
    <lineage>
        <taxon>Bacteria</taxon>
        <taxon>Pseudomonadati</taxon>
        <taxon>Pseudomonadota</taxon>
        <taxon>Alphaproteobacteria</taxon>
        <taxon>Rhodobacterales</taxon>
        <taxon>Roseobacteraceae</taxon>
        <taxon>Marivita</taxon>
    </lineage>
</organism>
<sequence>MFDFIQNDNNGQAVALDSLRAFAADHREALLNAAALLGGQPGVRLAQSVLDDFDTPGTPTRRTMRALDDLIDLLMLENVHDPDRIEAARFAMLDTASPIVEEICLLADGLDDVRATYCRSLEPVFAQQVAA</sequence>
<dbReference type="RefSeq" id="WP_188480656.1">
    <property type="nucleotide sequence ID" value="NZ_BMFC01000001.1"/>
</dbReference>
<evidence type="ECO:0000313" key="1">
    <source>
        <dbReference type="EMBL" id="GGB93850.1"/>
    </source>
</evidence>